<organism evidence="2 3">
    <name type="scientific">Yasminevirus sp. GU-2018</name>
    <dbReference type="NCBI Taxonomy" id="2420051"/>
    <lineage>
        <taxon>Viruses</taxon>
        <taxon>Varidnaviria</taxon>
        <taxon>Bamfordvirae</taxon>
        <taxon>Nucleocytoviricota</taxon>
        <taxon>Megaviricetes</taxon>
        <taxon>Imitervirales</taxon>
        <taxon>Mimiviridae</taxon>
        <taxon>Klosneuvirinae</taxon>
        <taxon>Yasminevirus</taxon>
        <taxon>Yasminevirus saudimassiliense</taxon>
    </lineage>
</organism>
<reference evidence="2 3" key="1">
    <citation type="submission" date="2018-10" db="EMBL/GenBank/DDBJ databases">
        <authorList>
            <consortium name="IHU Genomes"/>
        </authorList>
    </citation>
    <scope>NUCLEOTIDE SEQUENCE [LARGE SCALE GENOMIC DNA]</scope>
    <source>
        <strain evidence="2 3">A1</strain>
    </source>
</reference>
<keyword evidence="3" id="KW-1185">Reference proteome</keyword>
<evidence type="ECO:0000256" key="1">
    <source>
        <dbReference type="SAM" id="MobiDB-lite"/>
    </source>
</evidence>
<dbReference type="EMBL" id="UPSH01000001">
    <property type="protein sequence ID" value="VBB18752.1"/>
    <property type="molecule type" value="Genomic_DNA"/>
</dbReference>
<feature type="compositionally biased region" description="Basic and acidic residues" evidence="1">
    <location>
        <begin position="381"/>
        <end position="393"/>
    </location>
</feature>
<evidence type="ECO:0000313" key="3">
    <source>
        <dbReference type="Proteomes" id="UP000594342"/>
    </source>
</evidence>
<proteinExistence type="predicted"/>
<protein>
    <submittedName>
        <fullName evidence="2">Putative ankyrin domain containg protein</fullName>
    </submittedName>
</protein>
<name>A0A5K0UB08_9VIRU</name>
<sequence length="549" mass="63351">MRSSLIEIIKSTTSENTQQLKDYISGREVNNKLQNTFYPLQYACWLKNTTAVQILTPLSSDSVKKLSLLHSISLNDLGNAVFISNSVSFVLPDDLNVFAMMIRKLRPSGPTFELFDSIIKKTSNNTRIILSTVLVLAIELGDVEWCSHIIRVQNVSTTESLFKVTPLMHSLSKKNYELSRILLENVLDEFDDTQLINAVSLSAQLMNEYAYVNLMSMILKKADVMDNLKTLVLNTVYYSIDYIIKHKQFLPFFTKHTDFVLSMLYSIHRGDHFYNDKYTVMNTVSSLEKVLKFNFKIRHTESDEPLLAYLIKIDSHHTGFAHESFKTHLFKYESPTISINTNLNEPVDVKPIKNSFDQDKRYDSVHLSKYRPKTRSSRHHRDNDSENSDRDMGYDEYDDYDPEDVYNNSVPSEELARDKVLDFHLQRDSDINPILKDGRHLLIHFIDSHLDKTLSVRDPFKDIVNDPYLNMFLGSLNEYGHIITTHMTNLIKDPESEKNNVVQMIGLLSMYGYDPNNLAVPLTSVLLKSVALGMRIIYLMFSIDHKILK</sequence>
<accession>A0A5K0UB08</accession>
<evidence type="ECO:0000313" key="2">
    <source>
        <dbReference type="EMBL" id="VBB18752.1"/>
    </source>
</evidence>
<dbReference type="InterPro" id="IPR036770">
    <property type="entry name" value="Ankyrin_rpt-contain_sf"/>
</dbReference>
<dbReference type="Proteomes" id="UP000594342">
    <property type="component" value="Unassembled WGS sequence"/>
</dbReference>
<feature type="compositionally biased region" description="Basic residues" evidence="1">
    <location>
        <begin position="368"/>
        <end position="380"/>
    </location>
</feature>
<comment type="caution">
    <text evidence="2">The sequence shown here is derived from an EMBL/GenBank/DDBJ whole genome shotgun (WGS) entry which is preliminary data.</text>
</comment>
<feature type="region of interest" description="Disordered" evidence="1">
    <location>
        <begin position="367"/>
        <end position="398"/>
    </location>
</feature>
<gene>
    <name evidence="2" type="ORF">YASMINEVIRUS_1284</name>
</gene>
<dbReference type="SUPFAM" id="SSF48403">
    <property type="entry name" value="Ankyrin repeat"/>
    <property type="match status" value="1"/>
</dbReference>